<sequence length="732" mass="87034">MFKRRKKDKIKVVFGFAFISLTNLAVKNCLASIKWKRGRWKDETKQCKVNEQGYVEWKQEFKIQSTLYRDKSTNKFDPKIFHCFLILRKDGIKGYSAIGQLTFNIADFYSKNEPTISEYQLEIKSKTTQIKPKLLICYRLFKDPKIKNFPPLLYSPKILEKIEQFKKRYQQEKSILSEENYSEYTVNTTILTEKDMFSENSFVLSDFQNFDEDRNKNENENEDTNIDFRSFNLSDTPQKKNQPIDEKKITSEILSLYSNEAHLDMEKNDQKHQIKNEKFSARKPERGYSQMNTIEMDSKKKEKEKEKEKEKQPKIIFSDFIEKSMHNINKSESFGQHSLLDSLSDDLFFQNGKESMNQQYTIQDKQVIKEQRNKIIHLEEQIQMKSLVYVEKCFIERILYFHQPIFHHNIPVPACLINKFLYSSKAFYQENLELLNSLLDSFQFLVNSITDKNHALWIFVNIWTLQQFLSYQIGQKQLEYLTNFHHKLSQLLSNFFVRYCRLITKYLNFYINQVFFKSKIIPIYPAIEKSKFRNLREDPGISKIIREMDKICFMAAKFHLPDNFCDLILQEIIKYIDSYLVVSLFNIPKYCSFERALHIKILLAEFDSKLQTMPYSGLKSCLVFSKQAILCILMNKALISKPKLLTEICPNLTKTQVWRLFNNFTTDQTDQEIISDSQIISVVGTQTQNEPFLIYNFIQDFNLELPEIDENFLTDLPIPFEIQKPKYLEFLR</sequence>
<feature type="domain" description="C2 NT-type" evidence="3">
    <location>
        <begin position="2"/>
        <end position="142"/>
    </location>
</feature>
<dbReference type="EMBL" id="JAPDFW010000090">
    <property type="protein sequence ID" value="KAJ5071198.1"/>
    <property type="molecule type" value="Genomic_DNA"/>
</dbReference>
<dbReference type="InterPro" id="IPR019448">
    <property type="entry name" value="NT-C2"/>
</dbReference>
<keyword evidence="5" id="KW-1185">Reference proteome</keyword>
<dbReference type="OrthoDB" id="17956at2759"/>
<protein>
    <submittedName>
        <fullName evidence="4">Eeig1/ehbp1 protein amino-terminal domain protein</fullName>
    </submittedName>
</protein>
<proteinExistence type="predicted"/>
<evidence type="ECO:0000259" key="3">
    <source>
        <dbReference type="PROSITE" id="PS51840"/>
    </source>
</evidence>
<feature type="region of interest" description="Disordered" evidence="1">
    <location>
        <begin position="269"/>
        <end position="311"/>
    </location>
</feature>
<evidence type="ECO:0000313" key="5">
    <source>
        <dbReference type="Proteomes" id="UP001149090"/>
    </source>
</evidence>
<dbReference type="PROSITE" id="PS51126">
    <property type="entry name" value="DILUTE"/>
    <property type="match status" value="1"/>
</dbReference>
<evidence type="ECO:0000256" key="1">
    <source>
        <dbReference type="SAM" id="MobiDB-lite"/>
    </source>
</evidence>
<feature type="region of interest" description="Disordered" evidence="1">
    <location>
        <begin position="213"/>
        <end position="247"/>
    </location>
</feature>
<dbReference type="Proteomes" id="UP001149090">
    <property type="component" value="Unassembled WGS sequence"/>
</dbReference>
<dbReference type="Pfam" id="PF01843">
    <property type="entry name" value="DIL"/>
    <property type="match status" value="1"/>
</dbReference>
<evidence type="ECO:0000313" key="4">
    <source>
        <dbReference type="EMBL" id="KAJ5071198.1"/>
    </source>
</evidence>
<dbReference type="AlphaFoldDB" id="A0A9Q0LGT5"/>
<dbReference type="InterPro" id="IPR002710">
    <property type="entry name" value="Dilute_dom"/>
</dbReference>
<feature type="compositionally biased region" description="Basic and acidic residues" evidence="1">
    <location>
        <begin position="269"/>
        <end position="286"/>
    </location>
</feature>
<name>A0A9Q0LGT5_ANAIG</name>
<comment type="caution">
    <text evidence="4">The sequence shown here is derived from an EMBL/GenBank/DDBJ whole genome shotgun (WGS) entry which is preliminary data.</text>
</comment>
<feature type="compositionally biased region" description="Basic and acidic residues" evidence="1">
    <location>
        <begin position="296"/>
        <end position="311"/>
    </location>
</feature>
<organism evidence="4 5">
    <name type="scientific">Anaeramoeba ignava</name>
    <name type="common">Anaerobic marine amoeba</name>
    <dbReference type="NCBI Taxonomy" id="1746090"/>
    <lineage>
        <taxon>Eukaryota</taxon>
        <taxon>Metamonada</taxon>
        <taxon>Anaeramoebidae</taxon>
        <taxon>Anaeramoeba</taxon>
    </lineage>
</organism>
<feature type="compositionally biased region" description="Polar residues" evidence="1">
    <location>
        <begin position="231"/>
        <end position="241"/>
    </location>
</feature>
<feature type="domain" description="Dilute" evidence="2">
    <location>
        <begin position="475"/>
        <end position="690"/>
    </location>
</feature>
<reference evidence="4" key="1">
    <citation type="submission" date="2022-10" db="EMBL/GenBank/DDBJ databases">
        <title>Novel sulphate-reducing endosymbionts in the free-living metamonad Anaeramoeba.</title>
        <authorList>
            <person name="Jerlstrom-Hultqvist J."/>
            <person name="Cepicka I."/>
            <person name="Gallot-Lavallee L."/>
            <person name="Salas-Leiva D."/>
            <person name="Curtis B.A."/>
            <person name="Zahonova K."/>
            <person name="Pipaliya S."/>
            <person name="Dacks J."/>
            <person name="Roger A.J."/>
        </authorList>
    </citation>
    <scope>NUCLEOTIDE SEQUENCE</scope>
    <source>
        <strain evidence="4">BMAN</strain>
    </source>
</reference>
<evidence type="ECO:0000259" key="2">
    <source>
        <dbReference type="PROSITE" id="PS51126"/>
    </source>
</evidence>
<gene>
    <name evidence="4" type="ORF">M0811_10470</name>
</gene>
<accession>A0A9Q0LGT5</accession>
<dbReference type="Pfam" id="PF10358">
    <property type="entry name" value="NT-C2"/>
    <property type="match status" value="1"/>
</dbReference>
<dbReference type="PROSITE" id="PS51840">
    <property type="entry name" value="C2_NT"/>
    <property type="match status" value="1"/>
</dbReference>